<dbReference type="Proteomes" id="UP000003781">
    <property type="component" value="Unassembled WGS sequence"/>
</dbReference>
<evidence type="ECO:0000313" key="2">
    <source>
        <dbReference type="Proteomes" id="UP000003781"/>
    </source>
</evidence>
<protein>
    <recommendedName>
        <fullName evidence="3">DUF29 domain-containing protein</fullName>
    </recommendedName>
</protein>
<dbReference type="Gene3D" id="1.20.1220.20">
    <property type="entry name" value="Uncharcterised protein PF01724"/>
    <property type="match status" value="1"/>
</dbReference>
<dbReference type="InterPro" id="IPR002636">
    <property type="entry name" value="DUF29"/>
</dbReference>
<dbReference type="EMBL" id="AAXW01000061">
    <property type="protein sequence ID" value="EAZ88916.1"/>
    <property type="molecule type" value="Genomic_DNA"/>
</dbReference>
<sequence length="95" mass="11751">MTTYSSDYYTWTKEQVKRLKLKQFEQVDWDNLIEEIEDWGKSRENALESYLERLLDHLLKLAYWDSEKEYCTRGWKAEIRNFRAQIKKYYGKILL</sequence>
<proteinExistence type="predicted"/>
<comment type="caution">
    <text evidence="1">The sequence shown here is derived from an EMBL/GenBank/DDBJ whole genome shotgun (WGS) entry which is preliminary data.</text>
</comment>
<name>A3IX77_9CHRO</name>
<organism evidence="1 2">
    <name type="scientific">Crocosphaera chwakensis CCY0110</name>
    <dbReference type="NCBI Taxonomy" id="391612"/>
    <lineage>
        <taxon>Bacteria</taxon>
        <taxon>Bacillati</taxon>
        <taxon>Cyanobacteriota</taxon>
        <taxon>Cyanophyceae</taxon>
        <taxon>Oscillatoriophycideae</taxon>
        <taxon>Chroococcales</taxon>
        <taxon>Aphanothecaceae</taxon>
        <taxon>Crocosphaera</taxon>
        <taxon>Crocosphaera chwakensis</taxon>
    </lineage>
</organism>
<dbReference type="PANTHER" id="PTHR34235">
    <property type="entry name" value="SLR1203 PROTEIN-RELATED"/>
    <property type="match status" value="1"/>
</dbReference>
<dbReference type="Pfam" id="PF01724">
    <property type="entry name" value="DUF29"/>
    <property type="match status" value="1"/>
</dbReference>
<keyword evidence="2" id="KW-1185">Reference proteome</keyword>
<evidence type="ECO:0000313" key="1">
    <source>
        <dbReference type="EMBL" id="EAZ88916.1"/>
    </source>
</evidence>
<evidence type="ECO:0008006" key="3">
    <source>
        <dbReference type="Google" id="ProtNLM"/>
    </source>
</evidence>
<gene>
    <name evidence="1" type="ORF">CY0110_22854</name>
</gene>
<accession>A3IX77</accession>
<dbReference type="AlphaFoldDB" id="A3IX77"/>
<dbReference type="PANTHER" id="PTHR34235:SF3">
    <property type="entry name" value="SLR1203 PROTEIN"/>
    <property type="match status" value="1"/>
</dbReference>
<dbReference type="RefSeq" id="WP_008277981.1">
    <property type="nucleotide sequence ID" value="NZ_AAXW01000061.1"/>
</dbReference>
<reference evidence="1 2" key="1">
    <citation type="submission" date="2007-03" db="EMBL/GenBank/DDBJ databases">
        <authorList>
            <person name="Stal L."/>
            <person name="Ferriera S."/>
            <person name="Johnson J."/>
            <person name="Kravitz S."/>
            <person name="Beeson K."/>
            <person name="Sutton G."/>
            <person name="Rogers Y.-H."/>
            <person name="Friedman R."/>
            <person name="Frazier M."/>
            <person name="Venter J.C."/>
        </authorList>
    </citation>
    <scope>NUCLEOTIDE SEQUENCE [LARGE SCALE GENOMIC DNA]</scope>
    <source>
        <strain evidence="1 2">CCY0110</strain>
    </source>
</reference>
<dbReference type="eggNOG" id="COG2442">
    <property type="taxonomic scope" value="Bacteria"/>
</dbReference>